<evidence type="ECO:0000313" key="2">
    <source>
        <dbReference type="Proteomes" id="UP000268329"/>
    </source>
</evidence>
<dbReference type="OrthoDB" id="9762066at2"/>
<evidence type="ECO:0000313" key="1">
    <source>
        <dbReference type="EMBL" id="AYN42755.1"/>
    </source>
</evidence>
<proteinExistence type="predicted"/>
<dbReference type="KEGG" id="sdd:D9753_32140"/>
<accession>A0A3G2JMV3</accession>
<dbReference type="EMBL" id="CP033073">
    <property type="protein sequence ID" value="AYN42755.1"/>
    <property type="molecule type" value="Genomic_DNA"/>
</dbReference>
<name>A0A3G2JMV3_9ACTN</name>
<keyword evidence="2" id="KW-1185">Reference proteome</keyword>
<protein>
    <submittedName>
        <fullName evidence="1">Uncharacterized protein</fullName>
    </submittedName>
</protein>
<sequence length="66" mass="6974">MNFWAAEPSQSRIAACTQISDVEGELNGLTTYDRTVVKPGVRWLEAAQTALTGDASRATPAGCSTT</sequence>
<organism evidence="1 2">
    <name type="scientific">Streptomyces dangxiongensis</name>
    <dbReference type="NCBI Taxonomy" id="1442032"/>
    <lineage>
        <taxon>Bacteria</taxon>
        <taxon>Bacillati</taxon>
        <taxon>Actinomycetota</taxon>
        <taxon>Actinomycetes</taxon>
        <taxon>Kitasatosporales</taxon>
        <taxon>Streptomycetaceae</taxon>
        <taxon>Streptomyces</taxon>
    </lineage>
</organism>
<reference evidence="1 2" key="1">
    <citation type="submission" date="2018-10" db="EMBL/GenBank/DDBJ databases">
        <title>The genome of Streptomyces dangxiongensis Z022.</title>
        <authorList>
            <person name="Zhang B."/>
        </authorList>
    </citation>
    <scope>NUCLEOTIDE SEQUENCE [LARGE SCALE GENOMIC DNA]</scope>
    <source>
        <strain evidence="1 2">Z022</strain>
    </source>
</reference>
<dbReference type="Proteomes" id="UP000268329">
    <property type="component" value="Chromosome"/>
</dbReference>
<dbReference type="RefSeq" id="WP_121790182.1">
    <property type="nucleotide sequence ID" value="NZ_CP033073.1"/>
</dbReference>
<gene>
    <name evidence="1" type="ORF">D9753_32140</name>
</gene>
<dbReference type="AlphaFoldDB" id="A0A3G2JMV3"/>